<dbReference type="Proteomes" id="UP000655037">
    <property type="component" value="Unassembled WGS sequence"/>
</dbReference>
<organism evidence="6 7">
    <name type="scientific">Agrobacterium vitis</name>
    <name type="common">Rhizobium vitis</name>
    <dbReference type="NCBI Taxonomy" id="373"/>
    <lineage>
        <taxon>Bacteria</taxon>
        <taxon>Pseudomonadati</taxon>
        <taxon>Pseudomonadota</taxon>
        <taxon>Alphaproteobacteria</taxon>
        <taxon>Hyphomicrobiales</taxon>
        <taxon>Rhizobiaceae</taxon>
        <taxon>Rhizobium/Agrobacterium group</taxon>
        <taxon>Agrobacterium</taxon>
    </lineage>
</organism>
<dbReference type="InterPro" id="IPR029489">
    <property type="entry name" value="OGT/SEC/SPY_C"/>
</dbReference>
<evidence type="ECO:0000256" key="1">
    <source>
        <dbReference type="ARBA" id="ARBA00004922"/>
    </source>
</evidence>
<keyword evidence="4" id="KW-0802">TPR repeat</keyword>
<dbReference type="AlphaFoldDB" id="A0AAE2RE88"/>
<dbReference type="EMBL" id="JACXXJ020000005">
    <property type="protein sequence ID" value="MBF2716935.1"/>
    <property type="molecule type" value="Genomic_DNA"/>
</dbReference>
<accession>A0AAE2RE88</accession>
<comment type="pathway">
    <text evidence="1">Protein modification; protein glycosylation.</text>
</comment>
<name>A0AAE2RE88_AGRVI</name>
<evidence type="ECO:0000256" key="4">
    <source>
        <dbReference type="ARBA" id="ARBA00022803"/>
    </source>
</evidence>
<dbReference type="GO" id="GO:0016740">
    <property type="term" value="F:transferase activity"/>
    <property type="evidence" value="ECO:0007669"/>
    <property type="project" value="UniProtKB-KW"/>
</dbReference>
<dbReference type="InterPro" id="IPR011990">
    <property type="entry name" value="TPR-like_helical_dom_sf"/>
</dbReference>
<dbReference type="Gene3D" id="3.40.50.2000">
    <property type="entry name" value="Glycogen Phosphorylase B"/>
    <property type="match status" value="1"/>
</dbReference>
<comment type="caution">
    <text evidence="6">The sequence shown here is derived from an EMBL/GenBank/DDBJ whole genome shotgun (WGS) entry which is preliminary data.</text>
</comment>
<keyword evidence="3" id="KW-0677">Repeat</keyword>
<dbReference type="PANTHER" id="PTHR44998">
    <property type="match status" value="1"/>
</dbReference>
<evidence type="ECO:0000259" key="5">
    <source>
        <dbReference type="Pfam" id="PF13844"/>
    </source>
</evidence>
<proteinExistence type="predicted"/>
<dbReference type="SUPFAM" id="SSF53756">
    <property type="entry name" value="UDP-Glycosyltransferase/glycogen phosphorylase"/>
    <property type="match status" value="1"/>
</dbReference>
<protein>
    <submittedName>
        <fullName evidence="6">Glycosyl transferase</fullName>
    </submittedName>
</protein>
<feature type="domain" description="O-GlcNAc transferase C-terminal" evidence="5">
    <location>
        <begin position="354"/>
        <end position="537"/>
    </location>
</feature>
<evidence type="ECO:0000313" key="7">
    <source>
        <dbReference type="Proteomes" id="UP000655037"/>
    </source>
</evidence>
<sequence length="566" mass="63033">MTLDATEKVTSSYKQGLFQQALDELAALLPPARQDPRMVIMAAQCHYRLGHLEAAADHYSGAANLVATDGIRLNKVAFELYKKAGHTEKAFASAERILQVEPRDHAAAIFRRHHLFDFLRLDELKAANDAALAAILAGDEFAMSCELPFNILHWCSDESIQARILGEGRPDISPQIRAMRRQKPHVFGDKVRIGYLSNDFFSAHATMILLQGVLERHDRNRFEIILYCYSSKALVESDNGSRARMGMIKQIGDLSDAAASTMIQNNDLDILVDLKGHTKDARIGLVNSGLAPIQVAWLGFPGSGIGIDCDYIISDPIVTPQSSKPFYQEKFCRLPETYQPNDNINRPLPPAVPRAALGLPQDRFVLASFNSIKKLSPQTVEAWLKIMADLPDSILWILCRNDIAKDNLRTLFARHGLSAERLIFTPPLAYPYHLARLSAADLVLDSFPYCGHTTTSDCLWAGVPVLALKGQNFASRVSESLLTALGVPELVAATVDDYIAQAQDLAHNRNRLQDLRDRIAANRRTMPLFDTERFTRHLEDAYEMMVARAKAGLEPDHMDVPARPFL</sequence>
<feature type="domain" description="O-GlcNAc transferase C-terminal" evidence="5">
    <location>
        <begin position="187"/>
        <end position="339"/>
    </location>
</feature>
<evidence type="ECO:0000256" key="2">
    <source>
        <dbReference type="ARBA" id="ARBA00022679"/>
    </source>
</evidence>
<keyword evidence="2 6" id="KW-0808">Transferase</keyword>
<evidence type="ECO:0000313" key="6">
    <source>
        <dbReference type="EMBL" id="MBF2716935.1"/>
    </source>
</evidence>
<dbReference type="Gene3D" id="1.25.40.10">
    <property type="entry name" value="Tetratricopeptide repeat domain"/>
    <property type="match status" value="1"/>
</dbReference>
<dbReference type="SUPFAM" id="SSF48452">
    <property type="entry name" value="TPR-like"/>
    <property type="match status" value="1"/>
</dbReference>
<dbReference type="PANTHER" id="PTHR44998:SF1">
    <property type="entry name" value="UDP-N-ACETYLGLUCOSAMINE--PEPTIDE N-ACETYLGLUCOSAMINYLTRANSFERASE 110 KDA SUBUNIT"/>
    <property type="match status" value="1"/>
</dbReference>
<gene>
    <name evidence="6" type="ORF">IEI95_022240</name>
</gene>
<dbReference type="Gene3D" id="3.40.50.11380">
    <property type="match status" value="1"/>
</dbReference>
<evidence type="ECO:0000256" key="3">
    <source>
        <dbReference type="ARBA" id="ARBA00022737"/>
    </source>
</evidence>
<dbReference type="Pfam" id="PF13844">
    <property type="entry name" value="Glyco_transf_41"/>
    <property type="match status" value="2"/>
</dbReference>
<reference evidence="6" key="1">
    <citation type="submission" date="2020-11" db="EMBL/GenBank/DDBJ databases">
        <title>Agrobacterium vitis strain K377 genome.</title>
        <authorList>
            <person name="Xi H."/>
        </authorList>
    </citation>
    <scope>NUCLEOTIDE SEQUENCE</scope>
    <source>
        <strain evidence="6">K377</strain>
    </source>
</reference>
<dbReference type="RefSeq" id="WP_194417046.1">
    <property type="nucleotide sequence ID" value="NZ_JACXXJ020000005.1"/>
</dbReference>